<dbReference type="STRING" id="294746.A5DCQ8"/>
<evidence type="ECO:0000313" key="9">
    <source>
        <dbReference type="Proteomes" id="UP000001997"/>
    </source>
</evidence>
<gene>
    <name evidence="8" type="ORF">PGUG_01063</name>
</gene>
<dbReference type="Pfam" id="PF12265">
    <property type="entry name" value="CAF1C_H4-bd"/>
    <property type="match status" value="1"/>
</dbReference>
<keyword evidence="2 6" id="KW-0853">WD repeat</keyword>
<dbReference type="FunCoup" id="A5DCQ8">
    <property type="interactions" value="1070"/>
</dbReference>
<dbReference type="Pfam" id="PF00400">
    <property type="entry name" value="WD40"/>
    <property type="match status" value="3"/>
</dbReference>
<evidence type="ECO:0000256" key="5">
    <source>
        <dbReference type="ARBA" id="ARBA00023242"/>
    </source>
</evidence>
<accession>A5DCQ8</accession>
<dbReference type="eggNOG" id="KOG0264">
    <property type="taxonomic scope" value="Eukaryota"/>
</dbReference>
<dbReference type="GO" id="GO:0005634">
    <property type="term" value="C:nucleus"/>
    <property type="evidence" value="ECO:0007669"/>
    <property type="project" value="UniProtKB-SubCell"/>
</dbReference>
<feature type="repeat" description="WD" evidence="6">
    <location>
        <begin position="320"/>
        <end position="354"/>
    </location>
</feature>
<dbReference type="HOGENOM" id="CLU_020445_3_1_1"/>
<proteinExistence type="predicted"/>
<protein>
    <recommendedName>
        <fullName evidence="7">Histone-binding protein RBBP4-like N-terminal domain-containing protein</fullName>
    </recommendedName>
</protein>
<dbReference type="GO" id="GO:0006325">
    <property type="term" value="P:chromatin organization"/>
    <property type="evidence" value="ECO:0007669"/>
    <property type="project" value="UniProtKB-KW"/>
</dbReference>
<dbReference type="Proteomes" id="UP000001997">
    <property type="component" value="Unassembled WGS sequence"/>
</dbReference>
<dbReference type="GeneID" id="5128915"/>
<evidence type="ECO:0000256" key="3">
    <source>
        <dbReference type="ARBA" id="ARBA00022737"/>
    </source>
</evidence>
<keyword evidence="9" id="KW-1185">Reference proteome</keyword>
<dbReference type="InParanoid" id="A5DCQ8"/>
<evidence type="ECO:0000256" key="6">
    <source>
        <dbReference type="PROSITE-ProRule" id="PRU00221"/>
    </source>
</evidence>
<dbReference type="VEuPathDB" id="FungiDB:PGUG_01063"/>
<reference evidence="8 9" key="1">
    <citation type="journal article" date="2009" name="Nature">
        <title>Evolution of pathogenicity and sexual reproduction in eight Candida genomes.</title>
        <authorList>
            <person name="Butler G."/>
            <person name="Rasmussen M.D."/>
            <person name="Lin M.F."/>
            <person name="Santos M.A."/>
            <person name="Sakthikumar S."/>
            <person name="Munro C.A."/>
            <person name="Rheinbay E."/>
            <person name="Grabherr M."/>
            <person name="Forche A."/>
            <person name="Reedy J.L."/>
            <person name="Agrafioti I."/>
            <person name="Arnaud M.B."/>
            <person name="Bates S."/>
            <person name="Brown A.J."/>
            <person name="Brunke S."/>
            <person name="Costanzo M.C."/>
            <person name="Fitzpatrick D.A."/>
            <person name="de Groot P.W."/>
            <person name="Harris D."/>
            <person name="Hoyer L.L."/>
            <person name="Hube B."/>
            <person name="Klis F.M."/>
            <person name="Kodira C."/>
            <person name="Lennard N."/>
            <person name="Logue M.E."/>
            <person name="Martin R."/>
            <person name="Neiman A.M."/>
            <person name="Nikolaou E."/>
            <person name="Quail M.A."/>
            <person name="Quinn J."/>
            <person name="Santos M.C."/>
            <person name="Schmitzberger F.F."/>
            <person name="Sherlock G."/>
            <person name="Shah P."/>
            <person name="Silverstein K.A."/>
            <person name="Skrzypek M.S."/>
            <person name="Soll D."/>
            <person name="Staggs R."/>
            <person name="Stansfield I."/>
            <person name="Stumpf M.P."/>
            <person name="Sudbery P.E."/>
            <person name="Srikantha T."/>
            <person name="Zeng Q."/>
            <person name="Berman J."/>
            <person name="Berriman M."/>
            <person name="Heitman J."/>
            <person name="Gow N.A."/>
            <person name="Lorenz M.C."/>
            <person name="Birren B.W."/>
            <person name="Kellis M."/>
            <person name="Cuomo C.A."/>
        </authorList>
    </citation>
    <scope>NUCLEOTIDE SEQUENCE [LARGE SCALE GENOMIC DNA]</scope>
    <source>
        <strain evidence="9">ATCC 6260 / CBS 566 / DSM 6381 / JCM 1539 / NBRC 10279 / NRRL Y-324</strain>
    </source>
</reference>
<evidence type="ECO:0000256" key="1">
    <source>
        <dbReference type="ARBA" id="ARBA00004123"/>
    </source>
</evidence>
<name>A5DCQ8_PICGU</name>
<dbReference type="OrthoDB" id="427795at2759"/>
<evidence type="ECO:0000313" key="8">
    <source>
        <dbReference type="EMBL" id="EDK36965.2"/>
    </source>
</evidence>
<dbReference type="SMART" id="SM00320">
    <property type="entry name" value="WD40"/>
    <property type="match status" value="6"/>
</dbReference>
<dbReference type="RefSeq" id="XP_001487686.2">
    <property type="nucleotide sequence ID" value="XM_001487636.1"/>
</dbReference>
<dbReference type="EMBL" id="CH408155">
    <property type="protein sequence ID" value="EDK36965.2"/>
    <property type="molecule type" value="Genomic_DNA"/>
</dbReference>
<dbReference type="InterPro" id="IPR001680">
    <property type="entry name" value="WD40_rpt"/>
</dbReference>
<dbReference type="InterPro" id="IPR036322">
    <property type="entry name" value="WD40_repeat_dom_sf"/>
</dbReference>
<dbReference type="PROSITE" id="PS00678">
    <property type="entry name" value="WD_REPEATS_1"/>
    <property type="match status" value="1"/>
</dbReference>
<dbReference type="InterPro" id="IPR019775">
    <property type="entry name" value="WD40_repeat_CS"/>
</dbReference>
<comment type="subcellular location">
    <subcellularLocation>
        <location evidence="1">Nucleus</location>
    </subcellularLocation>
</comment>
<keyword evidence="3" id="KW-0677">Repeat</keyword>
<dbReference type="KEGG" id="pgu:PGUG_01063"/>
<dbReference type="PROSITE" id="PS50294">
    <property type="entry name" value="WD_REPEATS_REGION"/>
    <property type="match status" value="1"/>
</dbReference>
<evidence type="ECO:0000256" key="4">
    <source>
        <dbReference type="ARBA" id="ARBA00022853"/>
    </source>
</evidence>
<dbReference type="OMA" id="PHEEGCL"/>
<dbReference type="InterPro" id="IPR050459">
    <property type="entry name" value="WD_repeat_RBAP46/RBAP48/MSI1"/>
</dbReference>
<dbReference type="InterPro" id="IPR022052">
    <property type="entry name" value="Histone-bd_RBBP4-like_N"/>
</dbReference>
<feature type="domain" description="Histone-binding protein RBBP4-like N-terminal" evidence="7">
    <location>
        <begin position="48"/>
        <end position="115"/>
    </location>
</feature>
<dbReference type="SUPFAM" id="SSF50978">
    <property type="entry name" value="WD40 repeat-like"/>
    <property type="match status" value="1"/>
</dbReference>
<dbReference type="PANTHER" id="PTHR22850">
    <property type="entry name" value="WD40 REPEAT FAMILY"/>
    <property type="match status" value="1"/>
</dbReference>
<dbReference type="InterPro" id="IPR015943">
    <property type="entry name" value="WD40/YVTN_repeat-like_dom_sf"/>
</dbReference>
<sequence>MWCVGVIRVDFSKHFTLVARMSIQEAAEAVAAATEFENQPNEELSINEEYQLWRKNCRYMYEFVSETALTWPSLTIQWLPEHTIEGDAYESSLLLGTHTSGEDTNYLKIANTQIPVSSSGDKPMSRLKITKKFANNHEINRARYMPQDPNIVATINGGGEIDFYDRTDDSKAAKQHYTPHDENGYGLSWNPYLKGYLLTSSDDKSAIVSDYSKIATNEAQVFKTTSHDDIVNDAKWHGHEAHVFGSVSDDNRFRLFDIRASATTPVSVYHDDTAKGINTLSFSPFSHHLVALGNANSNIGLIDTRKLSSSTKKEGLLHTMMGHSDALTSMEFSPHKDGILATGSQDRRLILWDLFKIGEEQAQEDAEDGCPELFMMHAGHTGGVMDLSWCPYKDWTLGSVADDNIVHLWQVGSSLVNADTPEHIKPSDLE</sequence>
<keyword evidence="5" id="KW-0539">Nucleus</keyword>
<organism evidence="8 9">
    <name type="scientific">Meyerozyma guilliermondii (strain ATCC 6260 / CBS 566 / DSM 6381 / JCM 1539 / NBRC 10279 / NRRL Y-324)</name>
    <name type="common">Yeast</name>
    <name type="synonym">Candida guilliermondii</name>
    <dbReference type="NCBI Taxonomy" id="294746"/>
    <lineage>
        <taxon>Eukaryota</taxon>
        <taxon>Fungi</taxon>
        <taxon>Dikarya</taxon>
        <taxon>Ascomycota</taxon>
        <taxon>Saccharomycotina</taxon>
        <taxon>Pichiomycetes</taxon>
        <taxon>Debaryomycetaceae</taxon>
        <taxon>Meyerozyma</taxon>
    </lineage>
</organism>
<evidence type="ECO:0000259" key="7">
    <source>
        <dbReference type="Pfam" id="PF12265"/>
    </source>
</evidence>
<dbReference type="PROSITE" id="PS50082">
    <property type="entry name" value="WD_REPEATS_2"/>
    <property type="match status" value="1"/>
</dbReference>
<dbReference type="AlphaFoldDB" id="A5DCQ8"/>
<dbReference type="Gene3D" id="2.130.10.10">
    <property type="entry name" value="YVTN repeat-like/Quinoprotein amine dehydrogenase"/>
    <property type="match status" value="1"/>
</dbReference>
<evidence type="ECO:0000256" key="2">
    <source>
        <dbReference type="ARBA" id="ARBA00022574"/>
    </source>
</evidence>
<keyword evidence="4" id="KW-0156">Chromatin regulator</keyword>